<reference evidence="5 6" key="1">
    <citation type="submission" date="2019-04" db="EMBL/GenBank/DDBJ databases">
        <title>Altererythrobacter aquimixticola sp. nov., isolated from sediment of junction between the ocean and a freshwater spring.</title>
        <authorList>
            <person name="Yoon J.-H."/>
        </authorList>
    </citation>
    <scope>NUCLEOTIDE SEQUENCE [LARGE SCALE GENOMIC DNA]</scope>
    <source>
        <strain evidence="5 6">SSKS-13</strain>
    </source>
</reference>
<dbReference type="PRINTS" id="PR00038">
    <property type="entry name" value="HTHLUXR"/>
</dbReference>
<keyword evidence="2" id="KW-0238">DNA-binding</keyword>
<evidence type="ECO:0000313" key="6">
    <source>
        <dbReference type="Proteomes" id="UP000309389"/>
    </source>
</evidence>
<dbReference type="Pfam" id="PF03472">
    <property type="entry name" value="Autoind_bind"/>
    <property type="match status" value="1"/>
</dbReference>
<dbReference type="OrthoDB" id="3170288at2"/>
<dbReference type="GO" id="GO:0003677">
    <property type="term" value="F:DNA binding"/>
    <property type="evidence" value="ECO:0007669"/>
    <property type="project" value="UniProtKB-KW"/>
</dbReference>
<dbReference type="SUPFAM" id="SSF46894">
    <property type="entry name" value="C-terminal effector domain of the bipartite response regulators"/>
    <property type="match status" value="1"/>
</dbReference>
<accession>A0A4T3F6Z7</accession>
<name>A0A4T3F6Z7_9SPHN</name>
<dbReference type="InterPro" id="IPR000792">
    <property type="entry name" value="Tscrpt_reg_LuxR_C"/>
</dbReference>
<keyword evidence="3" id="KW-0804">Transcription</keyword>
<dbReference type="GO" id="GO:0006355">
    <property type="term" value="P:regulation of DNA-templated transcription"/>
    <property type="evidence" value="ECO:0007669"/>
    <property type="project" value="InterPro"/>
</dbReference>
<evidence type="ECO:0000256" key="3">
    <source>
        <dbReference type="ARBA" id="ARBA00023163"/>
    </source>
</evidence>
<evidence type="ECO:0000313" key="5">
    <source>
        <dbReference type="EMBL" id="TIX51472.1"/>
    </source>
</evidence>
<dbReference type="AlphaFoldDB" id="A0A4T3F6Z7"/>
<dbReference type="SUPFAM" id="SSF75516">
    <property type="entry name" value="Pheromone-binding domain of LuxR-like quorum-sensing transcription factors"/>
    <property type="match status" value="1"/>
</dbReference>
<protein>
    <submittedName>
        <fullName evidence="5">LuxR family transcriptional regulator</fullName>
    </submittedName>
</protein>
<dbReference type="InterPro" id="IPR016032">
    <property type="entry name" value="Sig_transdc_resp-reg_C-effctor"/>
</dbReference>
<dbReference type="Pfam" id="PF00196">
    <property type="entry name" value="GerE"/>
    <property type="match status" value="1"/>
</dbReference>
<dbReference type="Gene3D" id="3.30.450.80">
    <property type="entry name" value="Transcription factor LuxR-like, autoinducer-binding domain"/>
    <property type="match status" value="1"/>
</dbReference>
<dbReference type="PANTHER" id="PTHR44688:SF16">
    <property type="entry name" value="DNA-BINDING TRANSCRIPTIONAL ACTIVATOR DEVR_DOSR"/>
    <property type="match status" value="1"/>
</dbReference>
<gene>
    <name evidence="5" type="ORF">E5222_03170</name>
</gene>
<comment type="caution">
    <text evidence="5">The sequence shown here is derived from an EMBL/GenBank/DDBJ whole genome shotgun (WGS) entry which is preliminary data.</text>
</comment>
<dbReference type="InterPro" id="IPR005143">
    <property type="entry name" value="TF_LuxR_autoind-bd_dom"/>
</dbReference>
<dbReference type="EMBL" id="SSHH01000001">
    <property type="protein sequence ID" value="TIX51472.1"/>
    <property type="molecule type" value="Genomic_DNA"/>
</dbReference>
<dbReference type="InterPro" id="IPR036388">
    <property type="entry name" value="WH-like_DNA-bd_sf"/>
</dbReference>
<evidence type="ECO:0000256" key="1">
    <source>
        <dbReference type="ARBA" id="ARBA00023015"/>
    </source>
</evidence>
<dbReference type="InterPro" id="IPR036693">
    <property type="entry name" value="TF_LuxR_autoind-bd_dom_sf"/>
</dbReference>
<dbReference type="SMART" id="SM00421">
    <property type="entry name" value="HTH_LUXR"/>
    <property type="match status" value="1"/>
</dbReference>
<evidence type="ECO:0000259" key="4">
    <source>
        <dbReference type="PROSITE" id="PS50043"/>
    </source>
</evidence>
<keyword evidence="6" id="KW-1185">Reference proteome</keyword>
<evidence type="ECO:0000256" key="2">
    <source>
        <dbReference type="ARBA" id="ARBA00023125"/>
    </source>
</evidence>
<dbReference type="CDD" id="cd06170">
    <property type="entry name" value="LuxR_C_like"/>
    <property type="match status" value="1"/>
</dbReference>
<proteinExistence type="predicted"/>
<feature type="domain" description="HTH luxR-type" evidence="4">
    <location>
        <begin position="171"/>
        <end position="236"/>
    </location>
</feature>
<dbReference type="Proteomes" id="UP000309389">
    <property type="component" value="Unassembled WGS sequence"/>
</dbReference>
<sequence>MPFDDEEFAHRREALGACTEVVPLRQATMDALAVLGIAKAYHLAPLTRDPRVGRIITNIGLPWVWEKQYRARLHLIDPIPGIALERLEPVYWPDELPKAKLDLKQRRYLAIAAQYGLGRGIGVACFGPDGRSGFLGAVLPPKGDPPELKIMQRVYAVGQASFQVYCRIIKNARQLPALSNRELEVLHWIGRGKSNSVIADILGISPSSVDVYVRRIFAKLDVTDRTTASIKAVSLGLMVTGDYERFVRETIGRSDMQGDPLG</sequence>
<dbReference type="Gene3D" id="1.10.10.10">
    <property type="entry name" value="Winged helix-like DNA-binding domain superfamily/Winged helix DNA-binding domain"/>
    <property type="match status" value="1"/>
</dbReference>
<keyword evidence="1" id="KW-0805">Transcription regulation</keyword>
<dbReference type="PROSITE" id="PS00622">
    <property type="entry name" value="HTH_LUXR_1"/>
    <property type="match status" value="1"/>
</dbReference>
<dbReference type="PANTHER" id="PTHR44688">
    <property type="entry name" value="DNA-BINDING TRANSCRIPTIONAL ACTIVATOR DEVR_DOSR"/>
    <property type="match status" value="1"/>
</dbReference>
<dbReference type="PROSITE" id="PS50043">
    <property type="entry name" value="HTH_LUXR_2"/>
    <property type="match status" value="1"/>
</dbReference>
<organism evidence="5 6">
    <name type="scientific">Alteraurantiacibacter aquimixticola</name>
    <dbReference type="NCBI Taxonomy" id="2489173"/>
    <lineage>
        <taxon>Bacteria</taxon>
        <taxon>Pseudomonadati</taxon>
        <taxon>Pseudomonadota</taxon>
        <taxon>Alphaproteobacteria</taxon>
        <taxon>Sphingomonadales</taxon>
        <taxon>Erythrobacteraceae</taxon>
        <taxon>Alteraurantiacibacter</taxon>
    </lineage>
</organism>